<reference evidence="5 6" key="1">
    <citation type="journal article" date="2019" name="Int. J. Syst. Evol. Microbiol.">
        <title>The Global Catalogue of Microorganisms (GCM) 10K type strain sequencing project: providing services to taxonomists for standard genome sequencing and annotation.</title>
        <authorList>
            <consortium name="The Broad Institute Genomics Platform"/>
            <consortium name="The Broad Institute Genome Sequencing Center for Infectious Disease"/>
            <person name="Wu L."/>
            <person name="Ma J."/>
        </authorList>
    </citation>
    <scope>NUCLEOTIDE SEQUENCE [LARGE SCALE GENOMIC DNA]</scope>
    <source>
        <strain evidence="5 6">JCM 16009</strain>
    </source>
</reference>
<dbReference type="EMBL" id="BAAAQK010000018">
    <property type="protein sequence ID" value="GAA1859832.1"/>
    <property type="molecule type" value="Genomic_DNA"/>
</dbReference>
<keyword evidence="6" id="KW-1185">Reference proteome</keyword>
<dbReference type="InterPro" id="IPR016166">
    <property type="entry name" value="FAD-bd_PCMH"/>
</dbReference>
<dbReference type="InterPro" id="IPR005107">
    <property type="entry name" value="CO_DH_flav_C"/>
</dbReference>
<dbReference type="SUPFAM" id="SSF55447">
    <property type="entry name" value="CO dehydrogenase flavoprotein C-terminal domain-like"/>
    <property type="match status" value="1"/>
</dbReference>
<dbReference type="SMART" id="SM01092">
    <property type="entry name" value="CO_deh_flav_C"/>
    <property type="match status" value="1"/>
</dbReference>
<keyword evidence="1" id="KW-0285">Flavoprotein</keyword>
<dbReference type="InterPro" id="IPR036318">
    <property type="entry name" value="FAD-bd_PCMH-like_sf"/>
</dbReference>
<evidence type="ECO:0000313" key="6">
    <source>
        <dbReference type="Proteomes" id="UP001500449"/>
    </source>
</evidence>
<dbReference type="SUPFAM" id="SSF56176">
    <property type="entry name" value="FAD-binding/transporter-associated domain-like"/>
    <property type="match status" value="1"/>
</dbReference>
<evidence type="ECO:0000256" key="2">
    <source>
        <dbReference type="ARBA" id="ARBA00022827"/>
    </source>
</evidence>
<keyword evidence="2" id="KW-0274">FAD</keyword>
<organism evidence="5 6">
    <name type="scientific">Pseudonocardia ailaonensis</name>
    <dbReference type="NCBI Taxonomy" id="367279"/>
    <lineage>
        <taxon>Bacteria</taxon>
        <taxon>Bacillati</taxon>
        <taxon>Actinomycetota</taxon>
        <taxon>Actinomycetes</taxon>
        <taxon>Pseudonocardiales</taxon>
        <taxon>Pseudonocardiaceae</taxon>
        <taxon>Pseudonocardia</taxon>
    </lineage>
</organism>
<sequence>MIPPHVRYLTFPDLGSACAALAAERKYVALGGGTVVVPELVRRERHADAMVELRGLVPDGVTVGEGEVEFGALATYTTVARDPRLQEAAPLLRQLAAGITGGAQLRNQATLVGSACRAIPSSDVPAALVGLDATMRVQGPSSSRDIAATDFFLGAFRTALAPGEIVRSVVVPSHPGGYGYLKFKFSESSWPIVTAAAFVRDGASPGGPRWATIGVGGLAPVPARVDLDLDGSLPTAADLNDLLAEQTSAYWSDELADGNYRRSIAGAIARRALAQAATRHQDSATDRGGE</sequence>
<proteinExistence type="predicted"/>
<name>A0ABN2NBF9_9PSEU</name>
<evidence type="ECO:0000256" key="1">
    <source>
        <dbReference type="ARBA" id="ARBA00022630"/>
    </source>
</evidence>
<dbReference type="InterPro" id="IPR036683">
    <property type="entry name" value="CO_DH_flav_C_dom_sf"/>
</dbReference>
<dbReference type="PANTHER" id="PTHR42659:SF2">
    <property type="entry name" value="XANTHINE DEHYDROGENASE SUBUNIT C-RELATED"/>
    <property type="match status" value="1"/>
</dbReference>
<dbReference type="InterPro" id="IPR051312">
    <property type="entry name" value="Diverse_Substr_Oxidored"/>
</dbReference>
<comment type="caution">
    <text evidence="5">The sequence shown here is derived from an EMBL/GenBank/DDBJ whole genome shotgun (WGS) entry which is preliminary data.</text>
</comment>
<keyword evidence="3" id="KW-0560">Oxidoreductase</keyword>
<dbReference type="RefSeq" id="WP_344420407.1">
    <property type="nucleotide sequence ID" value="NZ_BAAAQK010000018.1"/>
</dbReference>
<feature type="domain" description="FAD-binding PCMH-type" evidence="4">
    <location>
        <begin position="1"/>
        <end position="176"/>
    </location>
</feature>
<dbReference type="Gene3D" id="3.30.390.50">
    <property type="entry name" value="CO dehydrogenase flavoprotein, C-terminal domain"/>
    <property type="match status" value="1"/>
</dbReference>
<evidence type="ECO:0000259" key="4">
    <source>
        <dbReference type="PROSITE" id="PS51387"/>
    </source>
</evidence>
<protein>
    <submittedName>
        <fullName evidence="5">FAD binding domain-containing protein</fullName>
    </submittedName>
</protein>
<dbReference type="PROSITE" id="PS51387">
    <property type="entry name" value="FAD_PCMH"/>
    <property type="match status" value="1"/>
</dbReference>
<dbReference type="InterPro" id="IPR002346">
    <property type="entry name" value="Mopterin_DH_FAD-bd"/>
</dbReference>
<accession>A0ABN2NBF9</accession>
<dbReference type="Gene3D" id="3.30.465.10">
    <property type="match status" value="1"/>
</dbReference>
<dbReference type="PANTHER" id="PTHR42659">
    <property type="entry name" value="XANTHINE DEHYDROGENASE SUBUNIT C-RELATED"/>
    <property type="match status" value="1"/>
</dbReference>
<evidence type="ECO:0000313" key="5">
    <source>
        <dbReference type="EMBL" id="GAA1859832.1"/>
    </source>
</evidence>
<evidence type="ECO:0000256" key="3">
    <source>
        <dbReference type="ARBA" id="ARBA00023002"/>
    </source>
</evidence>
<dbReference type="Pfam" id="PF00941">
    <property type="entry name" value="FAD_binding_5"/>
    <property type="match status" value="1"/>
</dbReference>
<dbReference type="Proteomes" id="UP001500449">
    <property type="component" value="Unassembled WGS sequence"/>
</dbReference>
<dbReference type="InterPro" id="IPR016169">
    <property type="entry name" value="FAD-bd_PCMH_sub2"/>
</dbReference>
<gene>
    <name evidence="5" type="ORF">GCM10009836_44970</name>
</gene>